<organism evidence="2 3">
    <name type="scientific">Leptolyngbya cf. ectocarpi LEGE 11479</name>
    <dbReference type="NCBI Taxonomy" id="1828722"/>
    <lineage>
        <taxon>Bacteria</taxon>
        <taxon>Bacillati</taxon>
        <taxon>Cyanobacteriota</taxon>
        <taxon>Cyanophyceae</taxon>
        <taxon>Leptolyngbyales</taxon>
        <taxon>Leptolyngbyaceae</taxon>
        <taxon>Leptolyngbya group</taxon>
        <taxon>Leptolyngbya</taxon>
    </lineage>
</organism>
<keyword evidence="3" id="KW-1185">Reference proteome</keyword>
<keyword evidence="1" id="KW-0812">Transmembrane</keyword>
<gene>
    <name evidence="2" type="ORF">IQ260_28960</name>
</gene>
<feature type="transmembrane region" description="Helical" evidence="1">
    <location>
        <begin position="20"/>
        <end position="41"/>
    </location>
</feature>
<protein>
    <submittedName>
        <fullName evidence="2">Cache domain-containing protein</fullName>
    </submittedName>
</protein>
<sequence length="608" mass="68377">MGRKQMGWLQLNSFGGRLFWLITLSTLAGLGGMGFFFSVMLRDQVEDQVRSSLDGKVNAISSVTETAETLAYGLGVSATTLHERQAQYPDTYREIILQLFERRPDFVIGLGLGQSEKGIIEDQSWLFPYYSVITSQEDTSFNRDTIVYEDFADGEGEFYPESQRYQEYFLPQNSVWTEPFQGPAGEMLTYYLPMFGHEGDWLGTILVDIDVQHFEALLDDDVFRQAGHFILATQSGAIVANSVKPASPLGTYKDIAELDSLWQQVDFGGTGFLRGKTGYWAYATVPGQDWILFGFVPYAAVYERIFLITAVTTAAVMGILTVVLFLAVGKLNRRLKPILLQCNQLPQTDHKLLAAWHQQDELDQLSLAFFTLLEQLNNQEDAIRQYKQSLAQESCRTDQVLEQFLEFTTRIDDEANQQQRLLYRVKKLLGTRDYQSVDIQVDALFTMGRALDTALKRIPSELDSTELFTDLEKRIKALAVGIEKAQDLPNQVYLQALLAHLVLDVTSLKTYDRRQPSFKDLQYQTSNIAQAGKAALDNARETAAMVQTINDALVKIEAISTALNGQVKFVSDMIWLDLEQRKRLIAQTEIAQAEIAAVDDVGSGAPTD</sequence>
<keyword evidence="1" id="KW-1133">Transmembrane helix</keyword>
<evidence type="ECO:0000313" key="3">
    <source>
        <dbReference type="Proteomes" id="UP000615026"/>
    </source>
</evidence>
<comment type="caution">
    <text evidence="2">The sequence shown here is derived from an EMBL/GenBank/DDBJ whole genome shotgun (WGS) entry which is preliminary data.</text>
</comment>
<keyword evidence="1" id="KW-0472">Membrane</keyword>
<feature type="transmembrane region" description="Helical" evidence="1">
    <location>
        <begin position="279"/>
        <end position="299"/>
    </location>
</feature>
<reference evidence="2" key="1">
    <citation type="submission" date="2020-10" db="EMBL/GenBank/DDBJ databases">
        <authorList>
            <person name="Castelo-Branco R."/>
            <person name="Eusebio N."/>
            <person name="Adriana R."/>
            <person name="Vieira A."/>
            <person name="Brugerolle De Fraissinette N."/>
            <person name="Rezende De Castro R."/>
            <person name="Schneider M.P."/>
            <person name="Vasconcelos V."/>
            <person name="Leao P.N."/>
        </authorList>
    </citation>
    <scope>NUCLEOTIDE SEQUENCE</scope>
    <source>
        <strain evidence="2">LEGE 11479</strain>
    </source>
</reference>
<dbReference type="EMBL" id="JADEXP010000496">
    <property type="protein sequence ID" value="MBE9070676.1"/>
    <property type="molecule type" value="Genomic_DNA"/>
</dbReference>
<dbReference type="CDD" id="cd18774">
    <property type="entry name" value="PDC2_HK_sensor"/>
    <property type="match status" value="1"/>
</dbReference>
<proteinExistence type="predicted"/>
<feature type="transmembrane region" description="Helical" evidence="1">
    <location>
        <begin position="305"/>
        <end position="328"/>
    </location>
</feature>
<name>A0A929A0B4_LEPEC</name>
<accession>A0A929A0B4</accession>
<dbReference type="Proteomes" id="UP000615026">
    <property type="component" value="Unassembled WGS sequence"/>
</dbReference>
<dbReference type="RefSeq" id="WP_193996529.1">
    <property type="nucleotide sequence ID" value="NZ_JADEXP010000496.1"/>
</dbReference>
<dbReference type="AlphaFoldDB" id="A0A929A0B4"/>
<evidence type="ECO:0000256" key="1">
    <source>
        <dbReference type="SAM" id="Phobius"/>
    </source>
</evidence>
<dbReference type="Gene3D" id="3.30.450.20">
    <property type="entry name" value="PAS domain"/>
    <property type="match status" value="1"/>
</dbReference>
<evidence type="ECO:0000313" key="2">
    <source>
        <dbReference type="EMBL" id="MBE9070676.1"/>
    </source>
</evidence>